<dbReference type="GO" id="GO:0051782">
    <property type="term" value="P:negative regulation of cell division"/>
    <property type="evidence" value="ECO:0007669"/>
    <property type="project" value="TreeGrafter"/>
</dbReference>
<dbReference type="Gene3D" id="3.40.50.300">
    <property type="entry name" value="P-loop containing nucleotide triphosphate hydrolases"/>
    <property type="match status" value="1"/>
</dbReference>
<dbReference type="Pfam" id="PF06564">
    <property type="entry name" value="CBP_BcsQ"/>
    <property type="match status" value="1"/>
</dbReference>
<dbReference type="GO" id="GO:0016887">
    <property type="term" value="F:ATP hydrolysis activity"/>
    <property type="evidence" value="ECO:0007669"/>
    <property type="project" value="TreeGrafter"/>
</dbReference>
<dbReference type="SUPFAM" id="SSF52540">
    <property type="entry name" value="P-loop containing nucleoside triphosphate hydrolases"/>
    <property type="match status" value="1"/>
</dbReference>
<accession>A0A2K8KHJ6</accession>
<dbReference type="AlphaFoldDB" id="A0A2K8KHJ6"/>
<keyword evidence="2" id="KW-0067">ATP-binding</keyword>
<keyword evidence="4" id="KW-1185">Reference proteome</keyword>
<gene>
    <name evidence="3" type="ORF">BG454_17895</name>
</gene>
<proteinExistence type="predicted"/>
<dbReference type="PANTHER" id="PTHR43384">
    <property type="entry name" value="SEPTUM SITE-DETERMINING PROTEIN MIND HOMOLOG, CHLOROPLASTIC-RELATED"/>
    <property type="match status" value="1"/>
</dbReference>
<dbReference type="Proteomes" id="UP000228948">
    <property type="component" value="Chromosome"/>
</dbReference>
<dbReference type="KEGG" id="rbg:BG454_17895"/>
<evidence type="ECO:0000313" key="3">
    <source>
        <dbReference type="EMBL" id="ATX67453.1"/>
    </source>
</evidence>
<dbReference type="GO" id="GO:0005829">
    <property type="term" value="C:cytosol"/>
    <property type="evidence" value="ECO:0007669"/>
    <property type="project" value="TreeGrafter"/>
</dbReference>
<dbReference type="InterPro" id="IPR027417">
    <property type="entry name" value="P-loop_NTPase"/>
</dbReference>
<dbReference type="InterPro" id="IPR017746">
    <property type="entry name" value="Cellulose_synthase_operon_BcsQ"/>
</dbReference>
<sequence>MQHAPLKLTPDAMISMPRIQPVGRTPHISIHAYCETPNLAASMQRAASDRRLYRATCDIRAGGISAAIAEYRDSPTPDLLILESAAAREDLLSILAKLAPVCDSRTKVVVVGTSNDIALFRELVAGGIAEYLLAPVGALTIIGAVLRLFPEESGTRLGKIHAVIGAKGGVGSSVFAQNLAWTVSHCTHATLLADLDLQFGTAALNCNIDCPTGFAEQLPEVDRLDGALLERLLFKRGKGLSLLPCATAAHIASDPDMATIEKVLDLARCAFPHVVLDLPHAWSPLVRSSLLAADDIILVAEPDLANLRNARSLVDFLRQSRPNDPPPRLIVNRVGVPKRVEIPPQKFAAALEVPLTAKIADDPVVFSAAAANGQMISEFSRKSAVTPTLEALAGQLTGMTARKKRKGLWGFWGGRAS</sequence>
<dbReference type="GO" id="GO:0005524">
    <property type="term" value="F:ATP binding"/>
    <property type="evidence" value="ECO:0007669"/>
    <property type="project" value="UniProtKB-KW"/>
</dbReference>
<dbReference type="STRING" id="441209.GCA_001870665_03441"/>
<dbReference type="InterPro" id="IPR050625">
    <property type="entry name" value="ParA/MinD_ATPase"/>
</dbReference>
<evidence type="ECO:0000256" key="1">
    <source>
        <dbReference type="ARBA" id="ARBA00022741"/>
    </source>
</evidence>
<protein>
    <submittedName>
        <fullName evidence="3">CtpF protein</fullName>
    </submittedName>
</protein>
<evidence type="ECO:0000256" key="2">
    <source>
        <dbReference type="ARBA" id="ARBA00022840"/>
    </source>
</evidence>
<organism evidence="3 4">
    <name type="scientific">Roseinatronobacter bogoriensis subsp. barguzinensis</name>
    <dbReference type="NCBI Taxonomy" id="441209"/>
    <lineage>
        <taxon>Bacteria</taxon>
        <taxon>Pseudomonadati</taxon>
        <taxon>Pseudomonadota</taxon>
        <taxon>Alphaproteobacteria</taxon>
        <taxon>Rhodobacterales</taxon>
        <taxon>Paracoccaceae</taxon>
        <taxon>Roseinatronobacter</taxon>
    </lineage>
</organism>
<dbReference type="Gene3D" id="3.40.50.2300">
    <property type="match status" value="1"/>
</dbReference>
<dbReference type="EMBL" id="CP024899">
    <property type="protein sequence ID" value="ATX67453.1"/>
    <property type="molecule type" value="Genomic_DNA"/>
</dbReference>
<evidence type="ECO:0000313" key="4">
    <source>
        <dbReference type="Proteomes" id="UP000228948"/>
    </source>
</evidence>
<dbReference type="OrthoDB" id="8281972at2"/>
<reference evidence="3 4" key="1">
    <citation type="submission" date="2017-11" db="EMBL/GenBank/DDBJ databases">
        <title>Revised Sequence and Annotation of the Rhodobaca barguzinensis strain alga05 Genome.</title>
        <authorList>
            <person name="Kopejtka K."/>
            <person name="Tomasch J.M."/>
            <person name="Bunk B."/>
            <person name="Koblizek M."/>
        </authorList>
    </citation>
    <scope>NUCLEOTIDE SEQUENCE [LARGE SCALE GENOMIC DNA]</scope>
    <source>
        <strain evidence="4">alga05</strain>
    </source>
</reference>
<dbReference type="GO" id="GO:0009898">
    <property type="term" value="C:cytoplasmic side of plasma membrane"/>
    <property type="evidence" value="ECO:0007669"/>
    <property type="project" value="TreeGrafter"/>
</dbReference>
<name>A0A2K8KHJ6_9RHOB</name>
<keyword evidence="1" id="KW-0547">Nucleotide-binding</keyword>
<dbReference type="PANTHER" id="PTHR43384:SF6">
    <property type="entry name" value="SEPTUM SITE-DETERMINING PROTEIN MIND HOMOLOG, CHLOROPLASTIC"/>
    <property type="match status" value="1"/>
</dbReference>